<organism evidence="1 2">
    <name type="scientific">Listeria monocytogenes</name>
    <dbReference type="NCBI Taxonomy" id="1639"/>
    <lineage>
        <taxon>Bacteria</taxon>
        <taxon>Bacillati</taxon>
        <taxon>Bacillota</taxon>
        <taxon>Bacilli</taxon>
        <taxon>Bacillales</taxon>
        <taxon>Listeriaceae</taxon>
        <taxon>Listeria</taxon>
    </lineage>
</organism>
<accession>A0A6Z2PFG6</accession>
<sequence>MVYQILKKSNVVELKSFYNNIQNKFHVEAEIPNQIFLEPNEVYVFDLWDFLDENVQYLLDFTKKANGDGVLWLPKYNNIYANEYMYINARMNKINFRQLWDDNKLTIFLEQGCMFDISGDWISYFDLEEHLAILAVYSCDISLNDFSKAPYTKEKFLEEYLMVPIEKIDKSTKNLMKNYNEKFVDVFLENYF</sequence>
<evidence type="ECO:0000313" key="2">
    <source>
        <dbReference type="Proteomes" id="UP000524387"/>
    </source>
</evidence>
<dbReference type="AlphaFoldDB" id="A0A6Z2PFG6"/>
<dbReference type="Proteomes" id="UP000524387">
    <property type="component" value="Unassembled WGS sequence"/>
</dbReference>
<protein>
    <submittedName>
        <fullName evidence="1">Uncharacterized protein</fullName>
    </submittedName>
</protein>
<name>A0A6Z2PFG6_LISMN</name>
<proteinExistence type="predicted"/>
<dbReference type="RefSeq" id="WP_070034328.1">
    <property type="nucleotide sequence ID" value="NZ_CP090057.1"/>
</dbReference>
<evidence type="ECO:0000313" key="1">
    <source>
        <dbReference type="EMBL" id="EAG9352837.1"/>
    </source>
</evidence>
<comment type="caution">
    <text evidence="1">The sequence shown here is derived from an EMBL/GenBank/DDBJ whole genome shotgun (WGS) entry which is preliminary data.</text>
</comment>
<reference evidence="1 2" key="1">
    <citation type="submission" date="2019-04" db="EMBL/GenBank/DDBJ databases">
        <authorList>
            <consortium name="GenomeTrakr network: Whole genome sequencing for foodborne pathogen traceback"/>
        </authorList>
    </citation>
    <scope>NUCLEOTIDE SEQUENCE [LARGE SCALE GENOMIC DNA]</scope>
    <source>
        <strain evidence="1 2">CFSAN072502</strain>
    </source>
</reference>
<dbReference type="EMBL" id="AABEKN010000001">
    <property type="protein sequence ID" value="EAG9352837.1"/>
    <property type="molecule type" value="Genomic_DNA"/>
</dbReference>
<gene>
    <name evidence="1" type="ORF">CW895_03220</name>
</gene>